<evidence type="ECO:0000313" key="2">
    <source>
        <dbReference type="Proteomes" id="UP000504618"/>
    </source>
</evidence>
<name>A0A6J1RBT8_9HYME</name>
<dbReference type="Proteomes" id="UP000504618">
    <property type="component" value="Unplaced"/>
</dbReference>
<evidence type="ECO:0000313" key="3">
    <source>
        <dbReference type="RefSeq" id="XP_024892217.1"/>
    </source>
</evidence>
<proteinExistence type="predicted"/>
<keyword evidence="1" id="KW-0175">Coiled coil</keyword>
<accession>A0A6J1RBT8</accession>
<organism evidence="2 3">
    <name type="scientific">Temnothorax curvispinosus</name>
    <dbReference type="NCBI Taxonomy" id="300111"/>
    <lineage>
        <taxon>Eukaryota</taxon>
        <taxon>Metazoa</taxon>
        <taxon>Ecdysozoa</taxon>
        <taxon>Arthropoda</taxon>
        <taxon>Hexapoda</taxon>
        <taxon>Insecta</taxon>
        <taxon>Pterygota</taxon>
        <taxon>Neoptera</taxon>
        <taxon>Endopterygota</taxon>
        <taxon>Hymenoptera</taxon>
        <taxon>Apocrita</taxon>
        <taxon>Aculeata</taxon>
        <taxon>Formicoidea</taxon>
        <taxon>Formicidae</taxon>
        <taxon>Myrmicinae</taxon>
        <taxon>Temnothorax</taxon>
    </lineage>
</organism>
<dbReference type="AlphaFoldDB" id="A0A6J1RBT8"/>
<gene>
    <name evidence="3" type="primary">LOC112467719</name>
</gene>
<sequence>MELTESNNSTDGMLILSEERNISREEIKELDFSKVLSKQIQTPQKLSHDTPRKNKLKARIISLQREKRKLKEQLKSALEKTKIKENLEYYCQLTDKFLSPSIAALVKEQAKLNQQSIKAE</sequence>
<reference evidence="3" key="1">
    <citation type="submission" date="2025-08" db="UniProtKB">
        <authorList>
            <consortium name="RefSeq"/>
        </authorList>
    </citation>
    <scope>IDENTIFICATION</scope>
    <source>
        <tissue evidence="3">Whole body</tissue>
    </source>
</reference>
<dbReference type="RefSeq" id="XP_024892217.1">
    <property type="nucleotide sequence ID" value="XM_025036449.1"/>
</dbReference>
<evidence type="ECO:0000256" key="1">
    <source>
        <dbReference type="SAM" id="Coils"/>
    </source>
</evidence>
<protein>
    <submittedName>
        <fullName evidence="3">Uncharacterized protein LOC112467719 isoform X2</fullName>
    </submittedName>
</protein>
<keyword evidence="2" id="KW-1185">Reference proteome</keyword>
<feature type="coiled-coil region" evidence="1">
    <location>
        <begin position="53"/>
        <end position="87"/>
    </location>
</feature>
<dbReference type="GeneID" id="112467719"/>